<dbReference type="OrthoDB" id="9772100at2"/>
<dbReference type="PROSITE" id="PS50109">
    <property type="entry name" value="HIS_KIN"/>
    <property type="match status" value="1"/>
</dbReference>
<dbReference type="InterPro" id="IPR011047">
    <property type="entry name" value="Quinoprotein_ADH-like_sf"/>
</dbReference>
<dbReference type="Gene3D" id="1.10.287.130">
    <property type="match status" value="1"/>
</dbReference>
<evidence type="ECO:0000259" key="14">
    <source>
        <dbReference type="PROSITE" id="PS50109"/>
    </source>
</evidence>
<gene>
    <name evidence="16" type="ORF">C0039_02700</name>
</gene>
<dbReference type="InterPro" id="IPR004358">
    <property type="entry name" value="Sig_transdc_His_kin-like_C"/>
</dbReference>
<keyword evidence="13" id="KW-0732">Signal</keyword>
<feature type="compositionally biased region" description="Polar residues" evidence="12">
    <location>
        <begin position="1091"/>
        <end position="1101"/>
    </location>
</feature>
<keyword evidence="4" id="KW-0808">Transferase</keyword>
<keyword evidence="3 11" id="KW-0597">Phosphoprotein</keyword>
<dbReference type="CDD" id="cd00082">
    <property type="entry name" value="HisKA"/>
    <property type="match status" value="1"/>
</dbReference>
<dbReference type="SMART" id="SM00448">
    <property type="entry name" value="REC"/>
    <property type="match status" value="1"/>
</dbReference>
<dbReference type="InterPro" id="IPR013783">
    <property type="entry name" value="Ig-like_fold"/>
</dbReference>
<dbReference type="Gene3D" id="2.60.40.10">
    <property type="entry name" value="Immunoglobulins"/>
    <property type="match status" value="1"/>
</dbReference>
<dbReference type="InterPro" id="IPR015943">
    <property type="entry name" value="WD40/YVTN_repeat-like_dom_sf"/>
</dbReference>
<evidence type="ECO:0000256" key="10">
    <source>
        <dbReference type="ARBA" id="ARBA00068150"/>
    </source>
</evidence>
<dbReference type="InterPro" id="IPR003661">
    <property type="entry name" value="HisK_dim/P_dom"/>
</dbReference>
<dbReference type="CDD" id="cd17546">
    <property type="entry name" value="REC_hyHK_CKI1_RcsC-like"/>
    <property type="match status" value="1"/>
</dbReference>
<dbReference type="Gene3D" id="3.40.50.2300">
    <property type="match status" value="1"/>
</dbReference>
<proteinExistence type="predicted"/>
<evidence type="ECO:0000256" key="8">
    <source>
        <dbReference type="ARBA" id="ARBA00023012"/>
    </source>
</evidence>
<evidence type="ECO:0000256" key="4">
    <source>
        <dbReference type="ARBA" id="ARBA00022679"/>
    </source>
</evidence>
<evidence type="ECO:0000313" key="16">
    <source>
        <dbReference type="EMBL" id="PLW70136.1"/>
    </source>
</evidence>
<organism evidence="16 17">
    <name type="scientific">Pseudohalioglobus lutimaris</name>
    <dbReference type="NCBI Taxonomy" id="1737061"/>
    <lineage>
        <taxon>Bacteria</taxon>
        <taxon>Pseudomonadati</taxon>
        <taxon>Pseudomonadota</taxon>
        <taxon>Gammaproteobacteria</taxon>
        <taxon>Cellvibrionales</taxon>
        <taxon>Halieaceae</taxon>
        <taxon>Pseudohalioglobus</taxon>
    </lineage>
</organism>
<evidence type="ECO:0000256" key="3">
    <source>
        <dbReference type="ARBA" id="ARBA00022553"/>
    </source>
</evidence>
<evidence type="ECO:0000256" key="2">
    <source>
        <dbReference type="ARBA" id="ARBA00012438"/>
    </source>
</evidence>
<comment type="caution">
    <text evidence="16">The sequence shown here is derived from an EMBL/GenBank/DDBJ whole genome shotgun (WGS) entry which is preliminary data.</text>
</comment>
<dbReference type="FunFam" id="3.30.565.10:FF:000010">
    <property type="entry name" value="Sensor histidine kinase RcsC"/>
    <property type="match status" value="1"/>
</dbReference>
<evidence type="ECO:0000256" key="9">
    <source>
        <dbReference type="ARBA" id="ARBA00064003"/>
    </source>
</evidence>
<protein>
    <recommendedName>
        <fullName evidence="10">Sensory/regulatory protein RpfC</fullName>
        <ecNumber evidence="2">2.7.13.3</ecNumber>
    </recommendedName>
</protein>
<evidence type="ECO:0000256" key="12">
    <source>
        <dbReference type="SAM" id="MobiDB-lite"/>
    </source>
</evidence>
<feature type="chain" id="PRO_5014859660" description="Sensory/regulatory protein RpfC" evidence="13">
    <location>
        <begin position="26"/>
        <end position="1243"/>
    </location>
</feature>
<dbReference type="Pfam" id="PF00512">
    <property type="entry name" value="HisKA"/>
    <property type="match status" value="1"/>
</dbReference>
<keyword evidence="17" id="KW-1185">Reference proteome</keyword>
<evidence type="ECO:0000256" key="5">
    <source>
        <dbReference type="ARBA" id="ARBA00022741"/>
    </source>
</evidence>
<dbReference type="InterPro" id="IPR005467">
    <property type="entry name" value="His_kinase_dom"/>
</dbReference>
<dbReference type="PRINTS" id="PR00344">
    <property type="entry name" value="BCTRLSENSOR"/>
</dbReference>
<dbReference type="SUPFAM" id="SSF50998">
    <property type="entry name" value="Quinoprotein alcohol dehydrogenase-like"/>
    <property type="match status" value="1"/>
</dbReference>
<dbReference type="FunFam" id="1.10.287.130:FF:000002">
    <property type="entry name" value="Two-component osmosensing histidine kinase"/>
    <property type="match status" value="1"/>
</dbReference>
<dbReference type="EC" id="2.7.13.3" evidence="2"/>
<dbReference type="Pfam" id="PF07495">
    <property type="entry name" value="Y_Y_Y"/>
    <property type="match status" value="1"/>
</dbReference>
<dbReference type="InterPro" id="IPR003594">
    <property type="entry name" value="HATPase_dom"/>
</dbReference>
<dbReference type="CDD" id="cd16922">
    <property type="entry name" value="HATPase_EvgS-ArcB-TorS-like"/>
    <property type="match status" value="1"/>
</dbReference>
<dbReference type="PROSITE" id="PS50110">
    <property type="entry name" value="RESPONSE_REGULATORY"/>
    <property type="match status" value="1"/>
</dbReference>
<sequence length="1243" mass="136600">MQRLPALWDAALAFSLLLLAFAARAEQPPMVFTHLSTADGLSQVTVNSIFQDTRGFLWLGTQNGLNRYDGNQIKRYHRERNNPGGLASDFIRAIDEDAAGNLWLATEGSGLVVWDRLTDTFKSYRHNPGDPTSLASDSIRGVVVDRGGRVWAATRDQGLDRLDPVTGEITHFVHNGSVPGSISSDRQLLALLEDRDGSIWVGTSAGLDRYDEEENRFLHFLPPQAVNGVHEISSLAQDHRGNIWLSSFNAGLQRLDPATGEFTGYTHSKDDPSSLGNNHVSAVFEDSNQRLWVGHDAGLSLFDWHTGKFQTYAHERTRPSSLAGSIVSSISEDRNGLLWIGTENSGASRWNSRSWSLGHRIPTWLPDVSMINAFAETDEGGLWLGTSVGLLRMGKDGLVTRVAEDQPPGNKVVMSLLTDRSGQLWIGTMNSGLYLRHTDGSIRPFRAAAGGEHGLGADGIMGLFEDSSGRIWIGTFNGGVNVYDPKTDEIKRSLDATGKFPWFERVRAATIREDEEGRIWVGTYGDGLLVIAPDQGLVHQFLHDPKQAGSLSSNTVYALHADTRGGLWVGTGGSGLDYLADTTGDFRTLRFENISQADGLSNDVIYAIVADSTGRLWLPSNNGLMRLDPETRSIRTYHTSHGAQSDEFTFGAYLQSSSGRLLFAGTHGYNDFDPLELLEDNIPPPVVITHIEVQNEPLSSAVAVPMLDGLELEYNENALTIEFAALDYTDPRRNRFAYRLIGFDEKWIQLQNEHRVSYTNLAQGTYRFQVKAAGADSVWNDEGAQLAITVRPAPWRTWWAYAIYTVLATLLAVAVYRQQTRRFREQQKYAKQLAHEVKARTAELDQRNAELAHASAAKSSFLARMSHEIRTPMNGVMGMAELLSATDLNPQQQSYTQTISRSARTLLQIINDILDLSKIEAEQIELETKPFALRKVIEDCLALIAPQAKKKDLELLTSVDPDIPGVLIGDRLRIYQVLTNLLSNALKFTTEGEVVLRARLKQSSGERIVVRLEVSDTGIGIEEDALDRVFEVFSQADETTSRRFGGTGLGLSICKQLVELMGGQIGVSSQLNAGSTFWCELPLALPDETPLTDTAPGSQSQEAERPPAISGETIRRVLVVEDNVVNQMVAEATLSHLGYRSSTAPDGQAAIALLAAEHFDLVLMDCEMPGMDGFEATRCIRAAEQGDQHIPIIGLTAHASEHARDACLKAGMDDFISKPCAINDLALVLLRWLKPVVDENGGG</sequence>
<dbReference type="GO" id="GO:0000155">
    <property type="term" value="F:phosphorelay sensor kinase activity"/>
    <property type="evidence" value="ECO:0007669"/>
    <property type="project" value="InterPro"/>
</dbReference>
<accession>A0A2N5X6M4</accession>
<dbReference type="SUPFAM" id="SSF63829">
    <property type="entry name" value="Calcium-dependent phosphotriesterase"/>
    <property type="match status" value="1"/>
</dbReference>
<dbReference type="SUPFAM" id="SSF47384">
    <property type="entry name" value="Homodimeric domain of signal transducing histidine kinase"/>
    <property type="match status" value="1"/>
</dbReference>
<dbReference type="PANTHER" id="PTHR43547">
    <property type="entry name" value="TWO-COMPONENT HISTIDINE KINASE"/>
    <property type="match status" value="1"/>
</dbReference>
<dbReference type="Pfam" id="PF02518">
    <property type="entry name" value="HATPase_c"/>
    <property type="match status" value="1"/>
</dbReference>
<dbReference type="InterPro" id="IPR036097">
    <property type="entry name" value="HisK_dim/P_sf"/>
</dbReference>
<evidence type="ECO:0000256" key="13">
    <source>
        <dbReference type="SAM" id="SignalP"/>
    </source>
</evidence>
<evidence type="ECO:0000256" key="6">
    <source>
        <dbReference type="ARBA" id="ARBA00022777"/>
    </source>
</evidence>
<keyword evidence="6" id="KW-0418">Kinase</keyword>
<dbReference type="Pfam" id="PF00072">
    <property type="entry name" value="Response_reg"/>
    <property type="match status" value="1"/>
</dbReference>
<evidence type="ECO:0000256" key="1">
    <source>
        <dbReference type="ARBA" id="ARBA00000085"/>
    </source>
</evidence>
<dbReference type="InterPro" id="IPR011006">
    <property type="entry name" value="CheY-like_superfamily"/>
</dbReference>
<comment type="catalytic activity">
    <reaction evidence="1">
        <text>ATP + protein L-histidine = ADP + protein N-phospho-L-histidine.</text>
        <dbReference type="EC" id="2.7.13.3"/>
    </reaction>
</comment>
<dbReference type="InterPro" id="IPR001789">
    <property type="entry name" value="Sig_transdc_resp-reg_receiver"/>
</dbReference>
<dbReference type="GO" id="GO:0005524">
    <property type="term" value="F:ATP binding"/>
    <property type="evidence" value="ECO:0007669"/>
    <property type="project" value="UniProtKB-KW"/>
</dbReference>
<feature type="modified residue" description="4-aspartylphosphate" evidence="11">
    <location>
        <position position="1165"/>
    </location>
</feature>
<dbReference type="Gene3D" id="2.130.10.10">
    <property type="entry name" value="YVTN repeat-like/Quinoprotein amine dehydrogenase"/>
    <property type="match status" value="6"/>
</dbReference>
<dbReference type="Proteomes" id="UP000235005">
    <property type="component" value="Unassembled WGS sequence"/>
</dbReference>
<keyword evidence="5" id="KW-0547">Nucleotide-binding</keyword>
<evidence type="ECO:0000256" key="11">
    <source>
        <dbReference type="PROSITE-ProRule" id="PRU00169"/>
    </source>
</evidence>
<dbReference type="SMART" id="SM00387">
    <property type="entry name" value="HATPase_c"/>
    <property type="match status" value="1"/>
</dbReference>
<dbReference type="AlphaFoldDB" id="A0A2N5X6M4"/>
<dbReference type="Gene3D" id="3.30.565.10">
    <property type="entry name" value="Histidine kinase-like ATPase, C-terminal domain"/>
    <property type="match status" value="1"/>
</dbReference>
<feature type="domain" description="Histidine kinase" evidence="14">
    <location>
        <begin position="864"/>
        <end position="1085"/>
    </location>
</feature>
<dbReference type="InterPro" id="IPR011110">
    <property type="entry name" value="Reg_prop"/>
</dbReference>
<name>A0A2N5X6M4_9GAMM</name>
<dbReference type="RefSeq" id="WP_133125927.1">
    <property type="nucleotide sequence ID" value="NZ_PKUS01000002.1"/>
</dbReference>
<reference evidence="16 17" key="1">
    <citation type="submission" date="2018-01" db="EMBL/GenBank/DDBJ databases">
        <title>The draft genome sequence of Halioglobus lutimaris HF004.</title>
        <authorList>
            <person name="Du Z.-J."/>
            <person name="Shi M.-J."/>
        </authorList>
    </citation>
    <scope>NUCLEOTIDE SEQUENCE [LARGE SCALE GENOMIC DNA]</scope>
    <source>
        <strain evidence="16 17">HF004</strain>
    </source>
</reference>
<dbReference type="Pfam" id="PF07494">
    <property type="entry name" value="Reg_prop"/>
    <property type="match status" value="8"/>
</dbReference>
<dbReference type="SMART" id="SM00388">
    <property type="entry name" value="HisKA"/>
    <property type="match status" value="1"/>
</dbReference>
<keyword evidence="7" id="KW-0067">ATP-binding</keyword>
<keyword evidence="8" id="KW-0902">Two-component regulatory system</keyword>
<dbReference type="PANTHER" id="PTHR43547:SF2">
    <property type="entry name" value="HYBRID SIGNAL TRANSDUCTION HISTIDINE KINASE C"/>
    <property type="match status" value="1"/>
</dbReference>
<evidence type="ECO:0000259" key="15">
    <source>
        <dbReference type="PROSITE" id="PS50110"/>
    </source>
</evidence>
<comment type="subunit">
    <text evidence="9">At low DSF concentrations, interacts with RpfF.</text>
</comment>
<feature type="region of interest" description="Disordered" evidence="12">
    <location>
        <begin position="1088"/>
        <end position="1108"/>
    </location>
</feature>
<evidence type="ECO:0000313" key="17">
    <source>
        <dbReference type="Proteomes" id="UP000235005"/>
    </source>
</evidence>
<evidence type="ECO:0000256" key="7">
    <source>
        <dbReference type="ARBA" id="ARBA00022840"/>
    </source>
</evidence>
<dbReference type="InterPro" id="IPR036890">
    <property type="entry name" value="HATPase_C_sf"/>
</dbReference>
<dbReference type="SUPFAM" id="SSF55874">
    <property type="entry name" value="ATPase domain of HSP90 chaperone/DNA topoisomerase II/histidine kinase"/>
    <property type="match status" value="1"/>
</dbReference>
<dbReference type="EMBL" id="PKUS01000002">
    <property type="protein sequence ID" value="PLW70136.1"/>
    <property type="molecule type" value="Genomic_DNA"/>
</dbReference>
<feature type="domain" description="Response regulatory" evidence="15">
    <location>
        <begin position="1116"/>
        <end position="1233"/>
    </location>
</feature>
<dbReference type="InterPro" id="IPR011123">
    <property type="entry name" value="Y_Y_Y"/>
</dbReference>
<feature type="signal peptide" evidence="13">
    <location>
        <begin position="1"/>
        <end position="25"/>
    </location>
</feature>
<dbReference type="SUPFAM" id="SSF52172">
    <property type="entry name" value="CheY-like"/>
    <property type="match status" value="1"/>
</dbReference>